<dbReference type="GO" id="GO:0020037">
    <property type="term" value="F:heme binding"/>
    <property type="evidence" value="ECO:0007669"/>
    <property type="project" value="InterPro"/>
</dbReference>
<reference evidence="6" key="1">
    <citation type="submission" date="2017-09" db="EMBL/GenBank/DDBJ databases">
        <authorList>
            <person name="Varghese N."/>
            <person name="Submissions S."/>
        </authorList>
    </citation>
    <scope>NUCLEOTIDE SEQUENCE [LARGE SCALE GENOMIC DNA]</scope>
    <source>
        <strain evidence="6">DSM 2913</strain>
    </source>
</reference>
<keyword evidence="1" id="KW-0349">Heme</keyword>
<organism evidence="5 6">
    <name type="scientific">Hydrogenobacter hydrogenophilus</name>
    <dbReference type="NCBI Taxonomy" id="35835"/>
    <lineage>
        <taxon>Bacteria</taxon>
        <taxon>Pseudomonadati</taxon>
        <taxon>Aquificota</taxon>
        <taxon>Aquificia</taxon>
        <taxon>Aquificales</taxon>
        <taxon>Aquificaceae</taxon>
        <taxon>Hydrogenobacter</taxon>
    </lineage>
</organism>
<evidence type="ECO:0000256" key="2">
    <source>
        <dbReference type="ARBA" id="ARBA00022723"/>
    </source>
</evidence>
<evidence type="ECO:0000259" key="4">
    <source>
        <dbReference type="Pfam" id="PF13442"/>
    </source>
</evidence>
<name>A0A285P4D6_9AQUI</name>
<dbReference type="Proteomes" id="UP000218627">
    <property type="component" value="Unassembled WGS sequence"/>
</dbReference>
<dbReference type="GO" id="GO:0009055">
    <property type="term" value="F:electron transfer activity"/>
    <property type="evidence" value="ECO:0007669"/>
    <property type="project" value="InterPro"/>
</dbReference>
<gene>
    <name evidence="5" type="ORF">SAMN06265353_1179</name>
</gene>
<dbReference type="Gene3D" id="1.10.760.10">
    <property type="entry name" value="Cytochrome c-like domain"/>
    <property type="match status" value="1"/>
</dbReference>
<dbReference type="RefSeq" id="WP_096602344.1">
    <property type="nucleotide sequence ID" value="NZ_OBEN01000006.1"/>
</dbReference>
<dbReference type="EMBL" id="OBEN01000006">
    <property type="protein sequence ID" value="SNZ14721.1"/>
    <property type="molecule type" value="Genomic_DNA"/>
</dbReference>
<dbReference type="AlphaFoldDB" id="A0A285P4D6"/>
<evidence type="ECO:0000313" key="5">
    <source>
        <dbReference type="EMBL" id="SNZ14721.1"/>
    </source>
</evidence>
<protein>
    <submittedName>
        <fullName evidence="5">Cytochrome C oxidase, cbb3-type, subunit III</fullName>
    </submittedName>
</protein>
<keyword evidence="6" id="KW-1185">Reference proteome</keyword>
<dbReference type="InterPro" id="IPR036909">
    <property type="entry name" value="Cyt_c-like_dom_sf"/>
</dbReference>
<evidence type="ECO:0000256" key="1">
    <source>
        <dbReference type="ARBA" id="ARBA00022617"/>
    </source>
</evidence>
<dbReference type="Pfam" id="PF13442">
    <property type="entry name" value="Cytochrome_CBB3"/>
    <property type="match status" value="1"/>
</dbReference>
<dbReference type="InterPro" id="IPR009056">
    <property type="entry name" value="Cyt_c-like_dom"/>
</dbReference>
<proteinExistence type="predicted"/>
<dbReference type="OrthoDB" id="15527at2"/>
<keyword evidence="3" id="KW-0408">Iron</keyword>
<accession>A0A285P4D6</accession>
<dbReference type="SUPFAM" id="SSF46626">
    <property type="entry name" value="Cytochrome c"/>
    <property type="match status" value="1"/>
</dbReference>
<feature type="domain" description="Cytochrome c" evidence="4">
    <location>
        <begin position="18"/>
        <end position="80"/>
    </location>
</feature>
<evidence type="ECO:0000256" key="3">
    <source>
        <dbReference type="ARBA" id="ARBA00023004"/>
    </source>
</evidence>
<dbReference type="GO" id="GO:0046872">
    <property type="term" value="F:metal ion binding"/>
    <property type="evidence" value="ECO:0007669"/>
    <property type="project" value="UniProtKB-KW"/>
</dbReference>
<evidence type="ECO:0000313" key="6">
    <source>
        <dbReference type="Proteomes" id="UP000218627"/>
    </source>
</evidence>
<keyword evidence="2" id="KW-0479">Metal-binding</keyword>
<sequence>MKFFLLYLLTLINFSFAVSEGKMIFENNCLRCHQEGSKKPLSYLKKEYKGRADAVMVLAKQCPWGRNLSDMEIEIVSKWLAGEEK</sequence>